<comment type="caution">
    <text evidence="5">The sequence shown here is derived from an EMBL/GenBank/DDBJ whole genome shotgun (WGS) entry which is preliminary data.</text>
</comment>
<dbReference type="GO" id="GO:0032420">
    <property type="term" value="C:stereocilium"/>
    <property type="evidence" value="ECO:0007669"/>
    <property type="project" value="TreeGrafter"/>
</dbReference>
<keyword evidence="6" id="KW-1185">Reference proteome</keyword>
<dbReference type="EMBL" id="SWLE01000017">
    <property type="protein sequence ID" value="TNM89780.1"/>
    <property type="molecule type" value="Genomic_DNA"/>
</dbReference>
<dbReference type="PANTHER" id="PTHR46682">
    <property type="entry name" value="ADHESION G-PROTEIN COUPLED RECEPTOR V1"/>
    <property type="match status" value="1"/>
</dbReference>
<dbReference type="InterPro" id="IPR009039">
    <property type="entry name" value="EAR"/>
</dbReference>
<dbReference type="PROSITE" id="PS50912">
    <property type="entry name" value="EAR"/>
    <property type="match status" value="1"/>
</dbReference>
<name>A0A4Z2BF56_9TELE</name>
<feature type="domain" description="Calx-beta" evidence="4">
    <location>
        <begin position="36"/>
        <end position="142"/>
    </location>
</feature>
<dbReference type="SUPFAM" id="SSF141072">
    <property type="entry name" value="CalX-like"/>
    <property type="match status" value="6"/>
</dbReference>
<dbReference type="InterPro" id="IPR038081">
    <property type="entry name" value="CalX-like_sf"/>
</dbReference>
<dbReference type="AlphaFoldDB" id="A0A4Z2BF56"/>
<reference evidence="5 6" key="1">
    <citation type="submission" date="2019-04" db="EMBL/GenBank/DDBJ databases">
        <title>The sequence and de novo assembly of Takifugu bimaculatus genome using PacBio and Hi-C technologies.</title>
        <authorList>
            <person name="Xu P."/>
            <person name="Liu B."/>
            <person name="Zhou Z."/>
        </authorList>
    </citation>
    <scope>NUCLEOTIDE SEQUENCE [LARGE SCALE GENOMIC DNA]</scope>
    <source>
        <strain evidence="5">TB-2018</strain>
        <tissue evidence="5">Muscle</tissue>
    </source>
</reference>
<sequence length="1078" mass="116068">MDESFAIQILRVSLLNLSVAERNMPTIGQPDKALVTIGMNGDAFGVFLIYSLSPSATEDGLYLEVLEEPSVVVPLVIERRGGDLGRVTVEWRFVGGEATPDTDFTGTGGTLVFDGELKKTVEIVISDDTEPEDNESLMIGLVNTEGGSRILPSSDTVTIVIQANDNVAGRVGFHPASRSVVAREGETLSLLVLRTAPGLGNVTVDWTLEGPFVPRTFSKSSGTLFFTKGQLNDTIHLQLLDDATPEDKDEYKVSLSDIKTFGVASSGHATLDPQHRQAVLTVDTSDEPYGLLSIAPSSLMVTTEERHQTINIYVNREFGASGAVNISYEVTAGALRDLSPIEGALADPGLDFVSGTGSVILQDGQTSVAIPVTIMEDEIPELQEFFLVNVTSAVLITTFATVPQLDTQGLVAEVSIAANDGIRGVIEWTNTMFEVNETMGTLTIVAYRNKGTYGNVSVFFYAQNLEAQQGLDYNTSETMLLFVHGERHKYVDVQIIDDAIPEGAERFQLILSKPSSGLELGTNTTATVNILASDDGHGVISFNSSQHFLLKEPTSLSSLSESVATLYVVRNPEDGTFGTVTAQFTITDTSGNLADADLRPAQGFVVLEDGVRLEMVEIWAVLDGEAEGNETFTVMLSNPTGGARLGEQLQTFVTVLENLAPAGLFRITPSINRSDTEVRADEGGRTVFLTVSRSHGLGSAVSVEWETQSGTAVASEGHFLAMGVYQSFVDSPTSAWCALPHQHSFLAMRLDKRAVVGSSHTLATLYRWQGAFVAVESIRIQEPGSCVGFALNGSTYVGVTHPGPPSAPAANLSIYKLHKDLNVTLVQTLGIESLDVKHLIIGDQQYLIASSQIFVWTRGSFSLLQTLDVQGDILSVAPVTGDVVPRLLVCVDGQNVSCVLLRWTNRRFQTPQPLKLNGRVLQAEVINTRVDETLLLVGIEGLPSSCEVLQWSAQQTLPQRRQSIPHPGLSSVHPFTAPSGTTYLMLAGLNGSSLYSWRPDTELFAVILRAPAARSFLSLPVSSLNTTKMLLASTGDDGASVYQLSAVSNQSDFIPSSGELHFAPGDRELEIACEHHRR</sequence>
<keyword evidence="1" id="KW-0732">Signal</keyword>
<organism evidence="5 6">
    <name type="scientific">Takifugu bimaculatus</name>
    <dbReference type="NCBI Taxonomy" id="433685"/>
    <lineage>
        <taxon>Eukaryota</taxon>
        <taxon>Metazoa</taxon>
        <taxon>Chordata</taxon>
        <taxon>Craniata</taxon>
        <taxon>Vertebrata</taxon>
        <taxon>Euteleostomi</taxon>
        <taxon>Actinopterygii</taxon>
        <taxon>Neopterygii</taxon>
        <taxon>Teleostei</taxon>
        <taxon>Neoteleostei</taxon>
        <taxon>Acanthomorphata</taxon>
        <taxon>Eupercaria</taxon>
        <taxon>Tetraodontiformes</taxon>
        <taxon>Tetradontoidea</taxon>
        <taxon>Tetraodontidae</taxon>
        <taxon>Takifugu</taxon>
    </lineage>
</organism>
<keyword evidence="3" id="KW-0106">Calcium</keyword>
<evidence type="ECO:0000313" key="6">
    <source>
        <dbReference type="Proteomes" id="UP000516260"/>
    </source>
</evidence>
<dbReference type="GO" id="GO:0010855">
    <property type="term" value="F:adenylate cyclase inhibitor activity"/>
    <property type="evidence" value="ECO:0007669"/>
    <property type="project" value="TreeGrafter"/>
</dbReference>
<proteinExistence type="predicted"/>
<dbReference type="InterPro" id="IPR026919">
    <property type="entry name" value="ADGRV1"/>
</dbReference>
<dbReference type="Proteomes" id="UP000516260">
    <property type="component" value="Chromosome 4"/>
</dbReference>
<dbReference type="PANTHER" id="PTHR46682:SF1">
    <property type="entry name" value="ADHESION G-PROTEIN COUPLED RECEPTOR V1"/>
    <property type="match status" value="1"/>
</dbReference>
<evidence type="ECO:0000256" key="1">
    <source>
        <dbReference type="ARBA" id="ARBA00022729"/>
    </source>
</evidence>
<dbReference type="SMART" id="SM00237">
    <property type="entry name" value="Calx_beta"/>
    <property type="match status" value="2"/>
</dbReference>
<dbReference type="GO" id="GO:0007601">
    <property type="term" value="P:visual perception"/>
    <property type="evidence" value="ECO:0007669"/>
    <property type="project" value="TreeGrafter"/>
</dbReference>
<dbReference type="FunFam" id="2.60.40.2030:FF:000017">
    <property type="entry name" value="Adhesion G protein-coupled receptor V1"/>
    <property type="match status" value="1"/>
</dbReference>
<dbReference type="SUPFAM" id="SSF69322">
    <property type="entry name" value="Tricorn protease domain 2"/>
    <property type="match status" value="1"/>
</dbReference>
<evidence type="ECO:0000259" key="4">
    <source>
        <dbReference type="SMART" id="SM00237"/>
    </source>
</evidence>
<dbReference type="GO" id="GO:0071277">
    <property type="term" value="P:cellular response to calcium ion"/>
    <property type="evidence" value="ECO:0007669"/>
    <property type="project" value="TreeGrafter"/>
</dbReference>
<dbReference type="GO" id="GO:0005737">
    <property type="term" value="C:cytoplasm"/>
    <property type="evidence" value="ECO:0007669"/>
    <property type="project" value="TreeGrafter"/>
</dbReference>
<keyword evidence="2" id="KW-0677">Repeat</keyword>
<dbReference type="GO" id="GO:0004930">
    <property type="term" value="F:G protein-coupled receptor activity"/>
    <property type="evidence" value="ECO:0007669"/>
    <property type="project" value="InterPro"/>
</dbReference>
<evidence type="ECO:0000256" key="2">
    <source>
        <dbReference type="ARBA" id="ARBA00022737"/>
    </source>
</evidence>
<dbReference type="GO" id="GO:0016020">
    <property type="term" value="C:membrane"/>
    <property type="evidence" value="ECO:0007669"/>
    <property type="project" value="InterPro"/>
</dbReference>
<dbReference type="GO" id="GO:0001965">
    <property type="term" value="F:G-protein alpha-subunit binding"/>
    <property type="evidence" value="ECO:0007669"/>
    <property type="project" value="TreeGrafter"/>
</dbReference>
<evidence type="ECO:0000256" key="3">
    <source>
        <dbReference type="ARBA" id="ARBA00022837"/>
    </source>
</evidence>
<dbReference type="GO" id="GO:0007605">
    <property type="term" value="P:sensory perception of sound"/>
    <property type="evidence" value="ECO:0007669"/>
    <property type="project" value="TreeGrafter"/>
</dbReference>
<feature type="domain" description="Calx-beta" evidence="4">
    <location>
        <begin position="412"/>
        <end position="512"/>
    </location>
</feature>
<accession>A0A4Z2BF56</accession>
<evidence type="ECO:0000313" key="5">
    <source>
        <dbReference type="EMBL" id="TNM89780.1"/>
    </source>
</evidence>
<dbReference type="InterPro" id="IPR003644">
    <property type="entry name" value="Calx_beta"/>
</dbReference>
<gene>
    <name evidence="5" type="ORF">fugu_004014</name>
</gene>
<dbReference type="Gene3D" id="2.60.40.2030">
    <property type="match status" value="6"/>
</dbReference>
<dbReference type="FunFam" id="2.60.40.2030:FF:000007">
    <property type="entry name" value="Adhesion G-protein coupled receptor V1"/>
    <property type="match status" value="1"/>
</dbReference>
<dbReference type="Pfam" id="PF03160">
    <property type="entry name" value="Calx-beta"/>
    <property type="match status" value="6"/>
</dbReference>
<protein>
    <recommendedName>
        <fullName evidence="4">Calx-beta domain-containing protein</fullName>
    </recommendedName>
</protein>